<protein>
    <submittedName>
        <fullName evidence="5">Rad52/22 double-strand break repair protein</fullName>
    </submittedName>
</protein>
<keyword evidence="2" id="KW-0227">DNA damage</keyword>
<dbReference type="AlphaFoldDB" id="T0YVR9"/>
<gene>
    <name evidence="5" type="ORF">B2A_11149</name>
</gene>
<feature type="non-terminal residue" evidence="5">
    <location>
        <position position="205"/>
    </location>
</feature>
<comment type="caution">
    <text evidence="5">The sequence shown here is derived from an EMBL/GenBank/DDBJ whole genome shotgun (WGS) entry which is preliminary data.</text>
</comment>
<evidence type="ECO:0000256" key="1">
    <source>
        <dbReference type="ARBA" id="ARBA00006638"/>
    </source>
</evidence>
<reference evidence="5" key="1">
    <citation type="submission" date="2013-08" db="EMBL/GenBank/DDBJ databases">
        <authorList>
            <person name="Mendez C."/>
            <person name="Richter M."/>
            <person name="Ferrer M."/>
            <person name="Sanchez J."/>
        </authorList>
    </citation>
    <scope>NUCLEOTIDE SEQUENCE</scope>
</reference>
<organism evidence="5">
    <name type="scientific">mine drainage metagenome</name>
    <dbReference type="NCBI Taxonomy" id="410659"/>
    <lineage>
        <taxon>unclassified sequences</taxon>
        <taxon>metagenomes</taxon>
        <taxon>ecological metagenomes</taxon>
    </lineage>
</organism>
<evidence type="ECO:0000256" key="4">
    <source>
        <dbReference type="SAM" id="MobiDB-lite"/>
    </source>
</evidence>
<feature type="compositionally biased region" description="Basic and acidic residues" evidence="4">
    <location>
        <begin position="178"/>
        <end position="205"/>
    </location>
</feature>
<keyword evidence="3" id="KW-0234">DNA repair</keyword>
<feature type="region of interest" description="Disordered" evidence="4">
    <location>
        <begin position="169"/>
        <end position="205"/>
    </location>
</feature>
<evidence type="ECO:0000256" key="3">
    <source>
        <dbReference type="ARBA" id="ARBA00023204"/>
    </source>
</evidence>
<evidence type="ECO:0000313" key="5">
    <source>
        <dbReference type="EMBL" id="EQD39671.1"/>
    </source>
</evidence>
<proteinExistence type="inferred from homology"/>
<reference evidence="5" key="2">
    <citation type="journal article" date="2014" name="ISME J.">
        <title>Microbial stratification in low pH oxic and suboxic macroscopic growths along an acid mine drainage.</title>
        <authorList>
            <person name="Mendez-Garcia C."/>
            <person name="Mesa V."/>
            <person name="Sprenger R.R."/>
            <person name="Richter M."/>
            <person name="Diez M.S."/>
            <person name="Solano J."/>
            <person name="Bargiela R."/>
            <person name="Golyshina O.V."/>
            <person name="Manteca A."/>
            <person name="Ramos J.L."/>
            <person name="Gallego J.R."/>
            <person name="Llorente I."/>
            <person name="Martins Dos Santos V.A."/>
            <person name="Jensen O.N."/>
            <person name="Pelaez A.I."/>
            <person name="Sanchez J."/>
            <person name="Ferrer M."/>
        </authorList>
    </citation>
    <scope>NUCLEOTIDE SEQUENCE</scope>
</reference>
<dbReference type="InterPro" id="IPR041247">
    <property type="entry name" value="Rad52_fam"/>
</dbReference>
<sequence>MKIDSEALSEKFAKMRAPYPVELVRWRVGARMKSNKNRGQAMPYLNARLVQDRLDEVMGAENWRTEFVSAPCGGGVMCVLSLRIGDEWVGKADVAQQDEVSEDARDPEKDREIAIKGAASDAFKRAAVQWGIGRYLYSFEAPWVNLEYEKYIARDEMPKLRKLLRDAFPSVQSTDCSADARSRAPVRDADERSERREAESRRAAS</sequence>
<dbReference type="EMBL" id="AUZZ01008041">
    <property type="protein sequence ID" value="EQD39671.1"/>
    <property type="molecule type" value="Genomic_DNA"/>
</dbReference>
<name>T0YVR9_9ZZZZ</name>
<dbReference type="GO" id="GO:0006281">
    <property type="term" value="P:DNA repair"/>
    <property type="evidence" value="ECO:0007669"/>
    <property type="project" value="UniProtKB-KW"/>
</dbReference>
<evidence type="ECO:0000256" key="2">
    <source>
        <dbReference type="ARBA" id="ARBA00022763"/>
    </source>
</evidence>
<comment type="similarity">
    <text evidence="1">Belongs to the RAD52 family.</text>
</comment>
<accession>T0YVR9</accession>
<dbReference type="Pfam" id="PF04098">
    <property type="entry name" value="Rad52_Rad22"/>
    <property type="match status" value="1"/>
</dbReference>